<evidence type="ECO:0000313" key="12">
    <source>
        <dbReference type="EMBL" id="MBC8538704.1"/>
    </source>
</evidence>
<keyword evidence="7 10" id="KW-0460">Magnesium</keyword>
<keyword evidence="4 10" id="KW-0808">Transferase</keyword>
<dbReference type="GO" id="GO:0016740">
    <property type="term" value="F:transferase activity"/>
    <property type="evidence" value="ECO:0007669"/>
    <property type="project" value="UniProtKB-UniRule"/>
</dbReference>
<dbReference type="PANTHER" id="PTHR30040">
    <property type="entry name" value="THIAMINE BIOSYNTHESIS LIPOPROTEIN APBE"/>
    <property type="match status" value="1"/>
</dbReference>
<evidence type="ECO:0000256" key="9">
    <source>
        <dbReference type="ARBA" id="ARBA00048540"/>
    </source>
</evidence>
<dbReference type="GO" id="GO:0046872">
    <property type="term" value="F:metal ion binding"/>
    <property type="evidence" value="ECO:0007669"/>
    <property type="project" value="UniProtKB-UniRule"/>
</dbReference>
<evidence type="ECO:0000256" key="7">
    <source>
        <dbReference type="ARBA" id="ARBA00022842"/>
    </source>
</evidence>
<evidence type="ECO:0000256" key="5">
    <source>
        <dbReference type="ARBA" id="ARBA00022723"/>
    </source>
</evidence>
<dbReference type="AlphaFoldDB" id="A0A926DJ44"/>
<gene>
    <name evidence="12" type="ORF">H8693_07120</name>
</gene>
<dbReference type="SUPFAM" id="SSF143631">
    <property type="entry name" value="ApbE-like"/>
    <property type="match status" value="1"/>
</dbReference>
<evidence type="ECO:0000256" key="11">
    <source>
        <dbReference type="PIRSR" id="PIRSR006268-2"/>
    </source>
</evidence>
<comment type="caution">
    <text evidence="12">The sequence shown here is derived from an EMBL/GenBank/DDBJ whole genome shotgun (WGS) entry which is preliminary data.</text>
</comment>
<evidence type="ECO:0000256" key="8">
    <source>
        <dbReference type="ARBA" id="ARBA00031306"/>
    </source>
</evidence>
<evidence type="ECO:0000256" key="4">
    <source>
        <dbReference type="ARBA" id="ARBA00022679"/>
    </source>
</evidence>
<comment type="similarity">
    <text evidence="10">Belongs to the ApbE family.</text>
</comment>
<dbReference type="EMBL" id="JACRSS010000003">
    <property type="protein sequence ID" value="MBC8538704.1"/>
    <property type="molecule type" value="Genomic_DNA"/>
</dbReference>
<sequence length="331" mass="35489">MYLAAVLVLGLLITAGCGPQTETSQCFAMGTVCSQTVAGPEEWLAEGEQMLFAMDARYSWRRTDSEISRINAHAGEFVEVSRETFDLVAKAREMAERTGGAFDPTIGVLSKEWNFVEDPKVPSAQVIENGLAYIDYRQIELDAAGCRVKIAPGQFLDLGGIAKGAAADALAAYYRAQGAESGILNLGGNVYVLGTQPDGTLYRVGMRDPEGSANDVYGSIAVRDKAVVVSGAYERNFTENGETYHHILDAETGWPAESDLLSACIVADDATLADALSTAVFVLGSEKGMALVREMEGVDAILIRKDNTILASDGFVEKYALQLTKGKPYTL</sequence>
<evidence type="ECO:0000256" key="10">
    <source>
        <dbReference type="PIRNR" id="PIRNR006268"/>
    </source>
</evidence>
<comment type="catalytic activity">
    <reaction evidence="9 10">
        <text>L-threonyl-[protein] + FAD = FMN-L-threonyl-[protein] + AMP + H(+)</text>
        <dbReference type="Rhea" id="RHEA:36847"/>
        <dbReference type="Rhea" id="RHEA-COMP:11060"/>
        <dbReference type="Rhea" id="RHEA-COMP:11061"/>
        <dbReference type="ChEBI" id="CHEBI:15378"/>
        <dbReference type="ChEBI" id="CHEBI:30013"/>
        <dbReference type="ChEBI" id="CHEBI:57692"/>
        <dbReference type="ChEBI" id="CHEBI:74257"/>
        <dbReference type="ChEBI" id="CHEBI:456215"/>
        <dbReference type="EC" id="2.7.1.180"/>
    </reaction>
</comment>
<dbReference type="Pfam" id="PF02424">
    <property type="entry name" value="ApbE"/>
    <property type="match status" value="1"/>
</dbReference>
<keyword evidence="6 10" id="KW-0274">FAD</keyword>
<feature type="binding site" evidence="11">
    <location>
        <position position="160"/>
    </location>
    <ligand>
        <name>Mg(2+)</name>
        <dbReference type="ChEBI" id="CHEBI:18420"/>
    </ligand>
</feature>
<dbReference type="Proteomes" id="UP000617951">
    <property type="component" value="Unassembled WGS sequence"/>
</dbReference>
<comment type="cofactor">
    <cofactor evidence="11">
        <name>Mg(2+)</name>
        <dbReference type="ChEBI" id="CHEBI:18420"/>
    </cofactor>
    <cofactor evidence="11">
        <name>Mn(2+)</name>
        <dbReference type="ChEBI" id="CHEBI:29035"/>
    </cofactor>
    <text evidence="11">Magnesium. Can also use manganese.</text>
</comment>
<keyword evidence="13" id="KW-1185">Reference proteome</keyword>
<dbReference type="InterPro" id="IPR024932">
    <property type="entry name" value="ApbE"/>
</dbReference>
<dbReference type="InterPro" id="IPR003374">
    <property type="entry name" value="ApbE-like_sf"/>
</dbReference>
<evidence type="ECO:0000256" key="2">
    <source>
        <dbReference type="ARBA" id="ARBA00016337"/>
    </source>
</evidence>
<accession>A0A926DJ44</accession>
<dbReference type="PANTHER" id="PTHR30040:SF2">
    <property type="entry name" value="FAD:PROTEIN FMN TRANSFERASE"/>
    <property type="match status" value="1"/>
</dbReference>
<reference evidence="12" key="1">
    <citation type="submission" date="2020-08" db="EMBL/GenBank/DDBJ databases">
        <title>Genome public.</title>
        <authorList>
            <person name="Liu C."/>
            <person name="Sun Q."/>
        </authorList>
    </citation>
    <scope>NUCLEOTIDE SEQUENCE</scope>
    <source>
        <strain evidence="12">NSJ-63</strain>
    </source>
</reference>
<organism evidence="12 13">
    <name type="scientific">Guopingia tenuis</name>
    <dbReference type="NCBI Taxonomy" id="2763656"/>
    <lineage>
        <taxon>Bacteria</taxon>
        <taxon>Bacillati</taxon>
        <taxon>Bacillota</taxon>
        <taxon>Clostridia</taxon>
        <taxon>Christensenellales</taxon>
        <taxon>Christensenellaceae</taxon>
        <taxon>Guopingia</taxon>
    </lineage>
</organism>
<protein>
    <recommendedName>
        <fullName evidence="2 10">FAD:protein FMN transferase</fullName>
        <ecNumber evidence="1 10">2.7.1.180</ecNumber>
    </recommendedName>
    <alternativeName>
        <fullName evidence="8 10">Flavin transferase</fullName>
    </alternativeName>
</protein>
<name>A0A926DJ44_9FIRM</name>
<dbReference type="EC" id="2.7.1.180" evidence="1 10"/>
<keyword evidence="5 10" id="KW-0479">Metal-binding</keyword>
<feature type="binding site" evidence="11">
    <location>
        <position position="274"/>
    </location>
    <ligand>
        <name>Mg(2+)</name>
        <dbReference type="ChEBI" id="CHEBI:18420"/>
    </ligand>
</feature>
<feature type="binding site" evidence="11">
    <location>
        <position position="278"/>
    </location>
    <ligand>
        <name>Mg(2+)</name>
        <dbReference type="ChEBI" id="CHEBI:18420"/>
    </ligand>
</feature>
<dbReference type="RefSeq" id="WP_249280414.1">
    <property type="nucleotide sequence ID" value="NZ_JACRSS010000003.1"/>
</dbReference>
<keyword evidence="3 10" id="KW-0285">Flavoprotein</keyword>
<proteinExistence type="inferred from homology"/>
<evidence type="ECO:0000256" key="1">
    <source>
        <dbReference type="ARBA" id="ARBA00011955"/>
    </source>
</evidence>
<dbReference type="PIRSF" id="PIRSF006268">
    <property type="entry name" value="ApbE"/>
    <property type="match status" value="1"/>
</dbReference>
<evidence type="ECO:0000256" key="3">
    <source>
        <dbReference type="ARBA" id="ARBA00022630"/>
    </source>
</evidence>
<evidence type="ECO:0000313" key="13">
    <source>
        <dbReference type="Proteomes" id="UP000617951"/>
    </source>
</evidence>
<dbReference type="Gene3D" id="3.10.520.10">
    <property type="entry name" value="ApbE-like domains"/>
    <property type="match status" value="1"/>
</dbReference>
<evidence type="ECO:0000256" key="6">
    <source>
        <dbReference type="ARBA" id="ARBA00022827"/>
    </source>
</evidence>